<organism evidence="1 2">
    <name type="scientific">Dendrolimus kikuchii</name>
    <dbReference type="NCBI Taxonomy" id="765133"/>
    <lineage>
        <taxon>Eukaryota</taxon>
        <taxon>Metazoa</taxon>
        <taxon>Ecdysozoa</taxon>
        <taxon>Arthropoda</taxon>
        <taxon>Hexapoda</taxon>
        <taxon>Insecta</taxon>
        <taxon>Pterygota</taxon>
        <taxon>Neoptera</taxon>
        <taxon>Endopterygota</taxon>
        <taxon>Lepidoptera</taxon>
        <taxon>Glossata</taxon>
        <taxon>Ditrysia</taxon>
        <taxon>Bombycoidea</taxon>
        <taxon>Lasiocampidae</taxon>
        <taxon>Dendrolimus</taxon>
    </lineage>
</organism>
<keyword evidence="2" id="KW-1185">Reference proteome</keyword>
<accession>A0ACC1CR29</accession>
<dbReference type="EMBL" id="CM034404">
    <property type="protein sequence ID" value="KAJ0174113.1"/>
    <property type="molecule type" value="Genomic_DNA"/>
</dbReference>
<evidence type="ECO:0000313" key="1">
    <source>
        <dbReference type="EMBL" id="KAJ0174113.1"/>
    </source>
</evidence>
<protein>
    <submittedName>
        <fullName evidence="1">Uncharacterized protein</fullName>
    </submittedName>
</protein>
<proteinExistence type="predicted"/>
<reference evidence="1 2" key="1">
    <citation type="journal article" date="2021" name="Front. Genet.">
        <title>Chromosome-Level Genome Assembly Reveals Significant Gene Expansion in the Toll and IMD Signaling Pathways of Dendrolimus kikuchii.</title>
        <authorList>
            <person name="Zhou J."/>
            <person name="Wu P."/>
            <person name="Xiong Z."/>
            <person name="Liu N."/>
            <person name="Zhao N."/>
            <person name="Ji M."/>
            <person name="Qiu Y."/>
            <person name="Yang B."/>
        </authorList>
    </citation>
    <scope>NUCLEOTIDE SEQUENCE [LARGE SCALE GENOMIC DNA]</scope>
    <source>
        <strain evidence="1">Ann1</strain>
    </source>
</reference>
<sequence>MFRKLFIASAIVFVAAEVTVGGIDREFSDGVKSAGFSLVYGDENMMLINEVVSDVEKNDALKRRHSILSEIAPLPSQDVKCLMSVDRYCTKEMKEIKGVLVQAIKDDCQSCTSKQKEDAGKVVASMLAHDSVAWKLFLTSRSRADNQCSLPNPITARMKSVIVCLCVLVAVTIARPGDHYTDKYDNINIPEILNNRRLLIPYILCILDKGKCTAEGKELKSHIREAIVEDCAKCTDTQRSGTETVIAHLVNYEPEYWNELKGKFDPSGIYTKNHEADLKKLKAH</sequence>
<evidence type="ECO:0000313" key="2">
    <source>
        <dbReference type="Proteomes" id="UP000824533"/>
    </source>
</evidence>
<comment type="caution">
    <text evidence="1">The sequence shown here is derived from an EMBL/GenBank/DDBJ whole genome shotgun (WGS) entry which is preliminary data.</text>
</comment>
<dbReference type="Proteomes" id="UP000824533">
    <property type="component" value="Linkage Group LG18"/>
</dbReference>
<gene>
    <name evidence="1" type="ORF">K1T71_010259</name>
</gene>
<name>A0ACC1CR29_9NEOP</name>